<sequence>MPPFIYINGYPGVGKFTVAKEVCKLLPNAKVINNHLLINPAAAVFDRTDEEYQPLRKALRSALLHSIATAKSTHDVAWIFTDQQSSSILGSSVAREYQNAALVRESPFFSIILHCEVEENLKRAVSGNRGSTGSNTKLTDINILRGIREREDIFHFGDANELELDVTELSPIEAAIKIHEHFGKAL</sequence>
<dbReference type="Proteomes" id="UP001301958">
    <property type="component" value="Unassembled WGS sequence"/>
</dbReference>
<dbReference type="SUPFAM" id="SSF52540">
    <property type="entry name" value="P-loop containing nucleoside triphosphate hydrolases"/>
    <property type="match status" value="1"/>
</dbReference>
<comment type="caution">
    <text evidence="1">The sequence shown here is derived from an EMBL/GenBank/DDBJ whole genome shotgun (WGS) entry which is preliminary data.</text>
</comment>
<gene>
    <name evidence="1" type="ORF">QBC38DRAFT_464820</name>
</gene>
<protein>
    <submittedName>
        <fullName evidence="1">Uncharacterized protein</fullName>
    </submittedName>
</protein>
<accession>A0AAN7BYA2</accession>
<keyword evidence="2" id="KW-1185">Reference proteome</keyword>
<evidence type="ECO:0000313" key="2">
    <source>
        <dbReference type="Proteomes" id="UP001301958"/>
    </source>
</evidence>
<name>A0AAN7BYA2_9PEZI</name>
<reference evidence="1" key="2">
    <citation type="submission" date="2023-05" db="EMBL/GenBank/DDBJ databases">
        <authorList>
            <consortium name="Lawrence Berkeley National Laboratory"/>
            <person name="Steindorff A."/>
            <person name="Hensen N."/>
            <person name="Bonometti L."/>
            <person name="Westerberg I."/>
            <person name="Brannstrom I.O."/>
            <person name="Guillou S."/>
            <person name="Cros-Aarteil S."/>
            <person name="Calhoun S."/>
            <person name="Haridas S."/>
            <person name="Kuo A."/>
            <person name="Mondo S."/>
            <person name="Pangilinan J."/>
            <person name="Riley R."/>
            <person name="Labutti K."/>
            <person name="Andreopoulos B."/>
            <person name="Lipzen A."/>
            <person name="Chen C."/>
            <person name="Yanf M."/>
            <person name="Daum C."/>
            <person name="Ng V."/>
            <person name="Clum A."/>
            <person name="Ohm R."/>
            <person name="Martin F."/>
            <person name="Silar P."/>
            <person name="Natvig D."/>
            <person name="Lalanne C."/>
            <person name="Gautier V."/>
            <person name="Ament-Velasquez S.L."/>
            <person name="Kruys A."/>
            <person name="Hutchinson M.I."/>
            <person name="Powell A.J."/>
            <person name="Barry K."/>
            <person name="Miller A.N."/>
            <person name="Grigoriev I.V."/>
            <person name="Debuchy R."/>
            <person name="Gladieux P."/>
            <person name="Thoren M.H."/>
            <person name="Johannesson H."/>
        </authorList>
    </citation>
    <scope>NUCLEOTIDE SEQUENCE</scope>
    <source>
        <strain evidence="1">CBS 990.96</strain>
    </source>
</reference>
<proteinExistence type="predicted"/>
<dbReference type="Gene3D" id="3.40.50.300">
    <property type="entry name" value="P-loop containing nucleotide triphosphate hydrolases"/>
    <property type="match status" value="1"/>
</dbReference>
<organism evidence="1 2">
    <name type="scientific">Podospora fimiseda</name>
    <dbReference type="NCBI Taxonomy" id="252190"/>
    <lineage>
        <taxon>Eukaryota</taxon>
        <taxon>Fungi</taxon>
        <taxon>Dikarya</taxon>
        <taxon>Ascomycota</taxon>
        <taxon>Pezizomycotina</taxon>
        <taxon>Sordariomycetes</taxon>
        <taxon>Sordariomycetidae</taxon>
        <taxon>Sordariales</taxon>
        <taxon>Podosporaceae</taxon>
        <taxon>Podospora</taxon>
    </lineage>
</organism>
<dbReference type="AlphaFoldDB" id="A0AAN7BYA2"/>
<dbReference type="EMBL" id="MU865290">
    <property type="protein sequence ID" value="KAK4231884.1"/>
    <property type="molecule type" value="Genomic_DNA"/>
</dbReference>
<reference evidence="1" key="1">
    <citation type="journal article" date="2023" name="Mol. Phylogenet. Evol.">
        <title>Genome-scale phylogeny and comparative genomics of the fungal order Sordariales.</title>
        <authorList>
            <person name="Hensen N."/>
            <person name="Bonometti L."/>
            <person name="Westerberg I."/>
            <person name="Brannstrom I.O."/>
            <person name="Guillou S."/>
            <person name="Cros-Aarteil S."/>
            <person name="Calhoun S."/>
            <person name="Haridas S."/>
            <person name="Kuo A."/>
            <person name="Mondo S."/>
            <person name="Pangilinan J."/>
            <person name="Riley R."/>
            <person name="LaButti K."/>
            <person name="Andreopoulos B."/>
            <person name="Lipzen A."/>
            <person name="Chen C."/>
            <person name="Yan M."/>
            <person name="Daum C."/>
            <person name="Ng V."/>
            <person name="Clum A."/>
            <person name="Steindorff A."/>
            <person name="Ohm R.A."/>
            <person name="Martin F."/>
            <person name="Silar P."/>
            <person name="Natvig D.O."/>
            <person name="Lalanne C."/>
            <person name="Gautier V."/>
            <person name="Ament-Velasquez S.L."/>
            <person name="Kruys A."/>
            <person name="Hutchinson M.I."/>
            <person name="Powell A.J."/>
            <person name="Barry K."/>
            <person name="Miller A.N."/>
            <person name="Grigoriev I.V."/>
            <person name="Debuchy R."/>
            <person name="Gladieux P."/>
            <person name="Hiltunen Thoren M."/>
            <person name="Johannesson H."/>
        </authorList>
    </citation>
    <scope>NUCLEOTIDE SEQUENCE</scope>
    <source>
        <strain evidence="1">CBS 990.96</strain>
    </source>
</reference>
<evidence type="ECO:0000313" key="1">
    <source>
        <dbReference type="EMBL" id="KAK4231884.1"/>
    </source>
</evidence>
<dbReference type="InterPro" id="IPR027417">
    <property type="entry name" value="P-loop_NTPase"/>
</dbReference>